<dbReference type="PANTHER" id="PTHR33233:SF17">
    <property type="entry name" value="DUF4283 DOMAIN-CONTAINING PROTEIN"/>
    <property type="match status" value="1"/>
</dbReference>
<feature type="compositionally biased region" description="Basic and acidic residues" evidence="1">
    <location>
        <begin position="95"/>
        <end position="108"/>
    </location>
</feature>
<keyword evidence="4" id="KW-1185">Reference proteome</keyword>
<name>A0A314L5T8_NICAT</name>
<dbReference type="Pfam" id="PF14111">
    <property type="entry name" value="DUF4283"/>
    <property type="match status" value="1"/>
</dbReference>
<evidence type="ECO:0000313" key="3">
    <source>
        <dbReference type="EMBL" id="OIT37131.1"/>
    </source>
</evidence>
<dbReference type="AlphaFoldDB" id="A0A314L5T8"/>
<proteinExistence type="predicted"/>
<accession>A0A314L5T8</accession>
<dbReference type="Gramene" id="OIT37131">
    <property type="protein sequence ID" value="OIT37131"/>
    <property type="gene ID" value="A4A49_01996"/>
</dbReference>
<dbReference type="EMBL" id="MJEQ01000348">
    <property type="protein sequence ID" value="OIT37131.1"/>
    <property type="molecule type" value="Genomic_DNA"/>
</dbReference>
<reference evidence="3" key="1">
    <citation type="submission" date="2016-11" db="EMBL/GenBank/DDBJ databases">
        <title>The genome of Nicotiana attenuata.</title>
        <authorList>
            <person name="Xu S."/>
            <person name="Brockmoeller T."/>
            <person name="Gaquerel E."/>
            <person name="Navarro A."/>
            <person name="Kuhl H."/>
            <person name="Gase K."/>
            <person name="Ling Z."/>
            <person name="Zhou W."/>
            <person name="Kreitzer C."/>
            <person name="Stanke M."/>
            <person name="Tang H."/>
            <person name="Lyons E."/>
            <person name="Pandey P."/>
            <person name="Pandey S.P."/>
            <person name="Timmermann B."/>
            <person name="Baldwin I.T."/>
        </authorList>
    </citation>
    <scope>NUCLEOTIDE SEQUENCE [LARGE SCALE GENOMIC DNA]</scope>
    <source>
        <strain evidence="3">UT</strain>
    </source>
</reference>
<evidence type="ECO:0000313" key="4">
    <source>
        <dbReference type="Proteomes" id="UP000187609"/>
    </source>
</evidence>
<comment type="caution">
    <text evidence="3">The sequence shown here is derived from an EMBL/GenBank/DDBJ whole genome shotgun (WGS) entry which is preliminary data.</text>
</comment>
<evidence type="ECO:0000259" key="2">
    <source>
        <dbReference type="Pfam" id="PF14111"/>
    </source>
</evidence>
<organism evidence="3 4">
    <name type="scientific">Nicotiana attenuata</name>
    <name type="common">Coyote tobacco</name>
    <dbReference type="NCBI Taxonomy" id="49451"/>
    <lineage>
        <taxon>Eukaryota</taxon>
        <taxon>Viridiplantae</taxon>
        <taxon>Streptophyta</taxon>
        <taxon>Embryophyta</taxon>
        <taxon>Tracheophyta</taxon>
        <taxon>Spermatophyta</taxon>
        <taxon>Magnoliopsida</taxon>
        <taxon>eudicotyledons</taxon>
        <taxon>Gunneridae</taxon>
        <taxon>Pentapetalae</taxon>
        <taxon>asterids</taxon>
        <taxon>lamiids</taxon>
        <taxon>Solanales</taxon>
        <taxon>Solanaceae</taxon>
        <taxon>Nicotianoideae</taxon>
        <taxon>Nicotianeae</taxon>
        <taxon>Nicotiana</taxon>
    </lineage>
</organism>
<dbReference type="PANTHER" id="PTHR33233">
    <property type="entry name" value="ENDONUCLEASE/EXONUCLEASE/PHOSPHATASE"/>
    <property type="match status" value="1"/>
</dbReference>
<dbReference type="Proteomes" id="UP000187609">
    <property type="component" value="Unassembled WGS sequence"/>
</dbReference>
<feature type="region of interest" description="Disordered" evidence="1">
    <location>
        <begin position="1"/>
        <end position="20"/>
    </location>
</feature>
<protein>
    <recommendedName>
        <fullName evidence="2">DUF4283 domain-containing protein</fullName>
    </recommendedName>
</protein>
<sequence>MARRRKQATPAAGVTTPMNSIMQSNNPLTFGSFLPAGFQPICEESELIENEELNRNQWNSNNVSTVHAAQKGKEQLPTSPKRLQFSEVGSSKQTSDPDLRNAAMEKESTMHVEEIRKQNRSSQMGMKLDYVPPSHREGKVVIQIEEEDVNELKEYWDNALTGYVLGDTPYEKSMVSYVESVWDFLDKPQILYHRDGYYVFRFVDMKDKEVVIQAGPYTYYNKPLILQNWEIDFHIDPKCITTIPLWI</sequence>
<evidence type="ECO:0000256" key="1">
    <source>
        <dbReference type="SAM" id="MobiDB-lite"/>
    </source>
</evidence>
<dbReference type="InterPro" id="IPR025558">
    <property type="entry name" value="DUF4283"/>
</dbReference>
<gene>
    <name evidence="3" type="ORF">A4A49_01996</name>
</gene>
<feature type="region of interest" description="Disordered" evidence="1">
    <location>
        <begin position="66"/>
        <end position="108"/>
    </location>
</feature>
<feature type="domain" description="DUF4283" evidence="2">
    <location>
        <begin position="153"/>
        <end position="235"/>
    </location>
</feature>